<organism evidence="3 4">
    <name type="scientific">Corallococcus exercitus</name>
    <dbReference type="NCBI Taxonomy" id="2316736"/>
    <lineage>
        <taxon>Bacteria</taxon>
        <taxon>Pseudomonadati</taxon>
        <taxon>Myxococcota</taxon>
        <taxon>Myxococcia</taxon>
        <taxon>Myxococcales</taxon>
        <taxon>Cystobacterineae</taxon>
        <taxon>Myxococcaceae</taxon>
        <taxon>Corallococcus</taxon>
    </lineage>
</organism>
<dbReference type="EMBL" id="JABFJW010000012">
    <property type="protein sequence ID" value="NOK07996.1"/>
    <property type="molecule type" value="Genomic_DNA"/>
</dbReference>
<sequence length="141" mass="15287">MDHVGIVVDDLAAAVAFFVELGLELEGEAPVEGRWVDRVVGLDGVRADIAMMRTPDGHGRLELTKFHKPTPASAEPNNAPANTLGLRRIMFAVEDIEDVVARLRAHGAELIGELAQYADSYRLCYVRGPAGIIVALAEQLR</sequence>
<accession>A0A7Y4JMY7</accession>
<gene>
    <name evidence="3" type="ORF">HNS30_02935</name>
</gene>
<dbReference type="InterPro" id="IPR029068">
    <property type="entry name" value="Glyas_Bleomycin-R_OHBP_Dase"/>
</dbReference>
<evidence type="ECO:0000259" key="2">
    <source>
        <dbReference type="PROSITE" id="PS51819"/>
    </source>
</evidence>
<dbReference type="Pfam" id="PF00903">
    <property type="entry name" value="Glyoxalase"/>
    <property type="match status" value="1"/>
</dbReference>
<dbReference type="AlphaFoldDB" id="A0A7Y4JMY7"/>
<feature type="domain" description="VOC" evidence="2">
    <location>
        <begin position="1"/>
        <end position="139"/>
    </location>
</feature>
<protein>
    <submittedName>
        <fullName evidence="3">VOC family protein</fullName>
    </submittedName>
</protein>
<dbReference type="GO" id="GO:0004493">
    <property type="term" value="F:methylmalonyl-CoA epimerase activity"/>
    <property type="evidence" value="ECO:0007669"/>
    <property type="project" value="TreeGrafter"/>
</dbReference>
<dbReference type="Proteomes" id="UP000528460">
    <property type="component" value="Unassembled WGS sequence"/>
</dbReference>
<evidence type="ECO:0000313" key="3">
    <source>
        <dbReference type="EMBL" id="NOK07996.1"/>
    </source>
</evidence>
<dbReference type="InterPro" id="IPR051785">
    <property type="entry name" value="MMCE/EMCE_epimerase"/>
</dbReference>
<dbReference type="Gene3D" id="3.10.180.10">
    <property type="entry name" value="2,3-Dihydroxybiphenyl 1,2-Dioxygenase, domain 1"/>
    <property type="match status" value="1"/>
</dbReference>
<dbReference type="InterPro" id="IPR037523">
    <property type="entry name" value="VOC_core"/>
</dbReference>
<evidence type="ECO:0000256" key="1">
    <source>
        <dbReference type="ARBA" id="ARBA00022723"/>
    </source>
</evidence>
<keyword evidence="1" id="KW-0479">Metal-binding</keyword>
<proteinExistence type="predicted"/>
<reference evidence="3 4" key="1">
    <citation type="submission" date="2020-05" db="EMBL/GenBank/DDBJ databases">
        <authorList>
            <person name="Whitworth D."/>
        </authorList>
    </citation>
    <scope>NUCLEOTIDE SEQUENCE [LARGE SCALE GENOMIC DNA]</scope>
    <source>
        <strain evidence="3 4">CA046A</strain>
    </source>
</reference>
<name>A0A7Y4JMY7_9BACT</name>
<dbReference type="PANTHER" id="PTHR43048:SF5">
    <property type="entry name" value="BLR5325 PROTEIN"/>
    <property type="match status" value="1"/>
</dbReference>
<dbReference type="InterPro" id="IPR004360">
    <property type="entry name" value="Glyas_Fos-R_dOase_dom"/>
</dbReference>
<dbReference type="PROSITE" id="PS51819">
    <property type="entry name" value="VOC"/>
    <property type="match status" value="1"/>
</dbReference>
<evidence type="ECO:0000313" key="4">
    <source>
        <dbReference type="Proteomes" id="UP000528460"/>
    </source>
</evidence>
<dbReference type="SUPFAM" id="SSF54593">
    <property type="entry name" value="Glyoxalase/Bleomycin resistance protein/Dihydroxybiphenyl dioxygenase"/>
    <property type="match status" value="1"/>
</dbReference>
<comment type="caution">
    <text evidence="3">The sequence shown here is derived from an EMBL/GenBank/DDBJ whole genome shotgun (WGS) entry which is preliminary data.</text>
</comment>
<dbReference type="PANTHER" id="PTHR43048">
    <property type="entry name" value="METHYLMALONYL-COA EPIMERASE"/>
    <property type="match status" value="1"/>
</dbReference>
<dbReference type="GO" id="GO:0046491">
    <property type="term" value="P:L-methylmalonyl-CoA metabolic process"/>
    <property type="evidence" value="ECO:0007669"/>
    <property type="project" value="TreeGrafter"/>
</dbReference>
<dbReference type="CDD" id="cd08353">
    <property type="entry name" value="VOC_like"/>
    <property type="match status" value="1"/>
</dbReference>
<dbReference type="GO" id="GO:0046872">
    <property type="term" value="F:metal ion binding"/>
    <property type="evidence" value="ECO:0007669"/>
    <property type="project" value="UniProtKB-KW"/>
</dbReference>